<dbReference type="SUPFAM" id="SSF48264">
    <property type="entry name" value="Cytochrome P450"/>
    <property type="match status" value="1"/>
</dbReference>
<evidence type="ECO:0000256" key="2">
    <source>
        <dbReference type="ARBA" id="ARBA00022617"/>
    </source>
</evidence>
<dbReference type="Pfam" id="PF00067">
    <property type="entry name" value="p450"/>
    <property type="match status" value="1"/>
</dbReference>
<keyword evidence="3" id="KW-0479">Metal-binding</keyword>
<gene>
    <name evidence="8" type="ORF">AB0A76_27295</name>
</gene>
<sequence length="496" mass="54170">MPQPQPEPQPDAVPTYGRRPCPGPSDEGTRREEPQGVLKDFSSIPTAPRALPLIGHVVPLLRDPLAFLNSLPALGELVRIRLGPLAVVVICDPELTRRALLDDRVFDKGGPLYDRLREVIGDGVVSCRHQAHRRLRRLSQPAFHQARLPDYARAMTSCVRETTDSWSPGQVLDVPAEMMTTSSRIITATLFSDTLPATAHGRLVDDVTTVVKSLYQRMFLIPPLDRLPTPGNRAHLAARARLHDTVGRIIAQRRADGADYGDLLSALVAAHDPEDDRSGMTGAEISDTVVSFVLAGIESTAATLSSALDLLARHPEVERGVHAEVDTVLGGAPATHADLPRLRRTERVITETLRLRPPGWFFTRAVTADTHLGGYALPAGTSVAYSPYLIHHRPDLYPDPEAFAPDRWAAPHPQPPRHAFLPFAAGARKCIGDSFSMTEATLALATIAARWRLEHMPTHRGRLAAAVTLELRDLHMKAHPRTAPPAPTERPTAGHV</sequence>
<dbReference type="Gene3D" id="1.10.630.10">
    <property type="entry name" value="Cytochrome P450"/>
    <property type="match status" value="1"/>
</dbReference>
<keyword evidence="4" id="KW-0560">Oxidoreductase</keyword>
<evidence type="ECO:0000313" key="9">
    <source>
        <dbReference type="Proteomes" id="UP001551210"/>
    </source>
</evidence>
<dbReference type="PRINTS" id="PR00463">
    <property type="entry name" value="EP450I"/>
</dbReference>
<dbReference type="EMBL" id="JBEZAM010000050">
    <property type="protein sequence ID" value="MEU7296863.1"/>
    <property type="molecule type" value="Genomic_DNA"/>
</dbReference>
<comment type="similarity">
    <text evidence="1">Belongs to the cytochrome P450 family.</text>
</comment>
<evidence type="ECO:0000256" key="4">
    <source>
        <dbReference type="ARBA" id="ARBA00023002"/>
    </source>
</evidence>
<reference evidence="8 9" key="1">
    <citation type="submission" date="2024-06" db="EMBL/GenBank/DDBJ databases">
        <title>The Natural Products Discovery Center: Release of the First 8490 Sequenced Strains for Exploring Actinobacteria Biosynthetic Diversity.</title>
        <authorList>
            <person name="Kalkreuter E."/>
            <person name="Kautsar S.A."/>
            <person name="Yang D."/>
            <person name="Bader C.D."/>
            <person name="Teijaro C.N."/>
            <person name="Fluegel L."/>
            <person name="Davis C.M."/>
            <person name="Simpson J.R."/>
            <person name="Lauterbach L."/>
            <person name="Steele A.D."/>
            <person name="Gui C."/>
            <person name="Meng S."/>
            <person name="Li G."/>
            <person name="Viehrig K."/>
            <person name="Ye F."/>
            <person name="Su P."/>
            <person name="Kiefer A.F."/>
            <person name="Nichols A."/>
            <person name="Cepeda A.J."/>
            <person name="Yan W."/>
            <person name="Fan B."/>
            <person name="Jiang Y."/>
            <person name="Adhikari A."/>
            <person name="Zheng C.-J."/>
            <person name="Schuster L."/>
            <person name="Cowan T.M."/>
            <person name="Smanski M.J."/>
            <person name="Chevrette M.G."/>
            <person name="De Carvalho L.P.S."/>
            <person name="Shen B."/>
        </authorList>
    </citation>
    <scope>NUCLEOTIDE SEQUENCE [LARGE SCALE GENOMIC DNA]</scope>
    <source>
        <strain evidence="8 9">NPDC045705</strain>
    </source>
</reference>
<keyword evidence="5" id="KW-0408">Iron</keyword>
<dbReference type="InterPro" id="IPR036396">
    <property type="entry name" value="Cyt_P450_sf"/>
</dbReference>
<evidence type="ECO:0000256" key="1">
    <source>
        <dbReference type="ARBA" id="ARBA00010617"/>
    </source>
</evidence>
<proteinExistence type="inferred from homology"/>
<feature type="region of interest" description="Disordered" evidence="7">
    <location>
        <begin position="1"/>
        <end position="37"/>
    </location>
</feature>
<dbReference type="InterPro" id="IPR050196">
    <property type="entry name" value="Cytochrome_P450_Monoox"/>
</dbReference>
<keyword evidence="6" id="KW-0503">Monooxygenase</keyword>
<organism evidence="8 9">
    <name type="scientific">Streptomyces exfoliatus</name>
    <name type="common">Streptomyces hydrogenans</name>
    <dbReference type="NCBI Taxonomy" id="1905"/>
    <lineage>
        <taxon>Bacteria</taxon>
        <taxon>Bacillati</taxon>
        <taxon>Actinomycetota</taxon>
        <taxon>Actinomycetes</taxon>
        <taxon>Kitasatosporales</taxon>
        <taxon>Streptomycetaceae</taxon>
        <taxon>Streptomyces</taxon>
    </lineage>
</organism>
<evidence type="ECO:0000256" key="6">
    <source>
        <dbReference type="ARBA" id="ARBA00023033"/>
    </source>
</evidence>
<dbReference type="RefSeq" id="WP_359213453.1">
    <property type="nucleotide sequence ID" value="NZ_JBEZAM010000050.1"/>
</dbReference>
<dbReference type="CDD" id="cd11049">
    <property type="entry name" value="CYP170A1-like"/>
    <property type="match status" value="1"/>
</dbReference>
<keyword evidence="9" id="KW-1185">Reference proteome</keyword>
<evidence type="ECO:0000256" key="7">
    <source>
        <dbReference type="SAM" id="MobiDB-lite"/>
    </source>
</evidence>
<dbReference type="InterPro" id="IPR001128">
    <property type="entry name" value="Cyt_P450"/>
</dbReference>
<dbReference type="PRINTS" id="PR00385">
    <property type="entry name" value="P450"/>
</dbReference>
<dbReference type="PANTHER" id="PTHR24291">
    <property type="entry name" value="CYTOCHROME P450 FAMILY 4"/>
    <property type="match status" value="1"/>
</dbReference>
<comment type="caution">
    <text evidence="8">The sequence shown here is derived from an EMBL/GenBank/DDBJ whole genome shotgun (WGS) entry which is preliminary data.</text>
</comment>
<dbReference type="Proteomes" id="UP001551210">
    <property type="component" value="Unassembled WGS sequence"/>
</dbReference>
<name>A0ABV3D302_STREX</name>
<protein>
    <submittedName>
        <fullName evidence="8">Cytochrome P450</fullName>
    </submittedName>
</protein>
<feature type="compositionally biased region" description="Pro residues" evidence="7">
    <location>
        <begin position="1"/>
        <end position="11"/>
    </location>
</feature>
<dbReference type="InterPro" id="IPR002401">
    <property type="entry name" value="Cyt_P450_E_grp-I"/>
</dbReference>
<evidence type="ECO:0000256" key="5">
    <source>
        <dbReference type="ARBA" id="ARBA00023004"/>
    </source>
</evidence>
<accession>A0ABV3D302</accession>
<keyword evidence="2" id="KW-0349">Heme</keyword>
<evidence type="ECO:0000313" key="8">
    <source>
        <dbReference type="EMBL" id="MEU7296863.1"/>
    </source>
</evidence>
<dbReference type="PANTHER" id="PTHR24291:SF50">
    <property type="entry name" value="BIFUNCTIONAL ALBAFLAVENONE MONOOXYGENASE_TERPENE SYNTHASE"/>
    <property type="match status" value="1"/>
</dbReference>
<evidence type="ECO:0000256" key="3">
    <source>
        <dbReference type="ARBA" id="ARBA00022723"/>
    </source>
</evidence>